<dbReference type="Gene3D" id="1.25.40.10">
    <property type="entry name" value="Tetratricopeptide repeat domain"/>
    <property type="match status" value="3"/>
</dbReference>
<dbReference type="Pfam" id="PF14559">
    <property type="entry name" value="TPR_19"/>
    <property type="match status" value="1"/>
</dbReference>
<evidence type="ECO:0000256" key="1">
    <source>
        <dbReference type="ARBA" id="ARBA00004141"/>
    </source>
</evidence>
<comment type="subcellular location">
    <subcellularLocation>
        <location evidence="1">Membrane</location>
        <topology evidence="1">Multi-pass membrane protein</topology>
    </subcellularLocation>
</comment>
<dbReference type="InterPro" id="IPR011990">
    <property type="entry name" value="TPR-like_helical_dom_sf"/>
</dbReference>
<protein>
    <submittedName>
        <fullName evidence="9">Uncharacterized protein</fullName>
    </submittedName>
</protein>
<reference evidence="9" key="1">
    <citation type="submission" date="2023-11" db="EMBL/GenBank/DDBJ databases">
        <title>Genome assemblies of two species of porcelain crab, Petrolisthes cinctipes and Petrolisthes manimaculis (Anomura: Porcellanidae).</title>
        <authorList>
            <person name="Angst P."/>
        </authorList>
    </citation>
    <scope>NUCLEOTIDE SEQUENCE</scope>
    <source>
        <strain evidence="9">PB745_02</strain>
        <tissue evidence="9">Gill</tissue>
    </source>
</reference>
<feature type="transmembrane region" description="Helical" evidence="8">
    <location>
        <begin position="996"/>
        <end position="1019"/>
    </location>
</feature>
<comment type="caution">
    <text evidence="9">The sequence shown here is derived from an EMBL/GenBank/DDBJ whole genome shotgun (WGS) entry which is preliminary data.</text>
</comment>
<feature type="transmembrane region" description="Helical" evidence="8">
    <location>
        <begin position="1570"/>
        <end position="1595"/>
    </location>
</feature>
<evidence type="ECO:0000256" key="4">
    <source>
        <dbReference type="ARBA" id="ARBA00022989"/>
    </source>
</evidence>
<feature type="transmembrane region" description="Helical" evidence="8">
    <location>
        <begin position="1314"/>
        <end position="1337"/>
    </location>
</feature>
<feature type="repeat" description="TPR" evidence="6">
    <location>
        <begin position="566"/>
        <end position="599"/>
    </location>
</feature>
<dbReference type="PANTHER" id="PTHR23082:SF0">
    <property type="entry name" value="GENERAL TRANSCRIPTION FACTOR 3C POLYPEPTIDE 3"/>
    <property type="match status" value="1"/>
</dbReference>
<proteinExistence type="inferred from homology"/>
<feature type="region of interest" description="Disordered" evidence="7">
    <location>
        <begin position="198"/>
        <end position="222"/>
    </location>
</feature>
<name>A0AAE1Q6F9_9EUCA</name>
<feature type="transmembrane region" description="Helical" evidence="8">
    <location>
        <begin position="1217"/>
        <end position="1238"/>
    </location>
</feature>
<feature type="transmembrane region" description="Helical" evidence="8">
    <location>
        <begin position="1264"/>
        <end position="1285"/>
    </location>
</feature>
<evidence type="ECO:0000313" key="10">
    <source>
        <dbReference type="Proteomes" id="UP001292094"/>
    </source>
</evidence>
<feature type="transmembrane region" description="Helical" evidence="8">
    <location>
        <begin position="1389"/>
        <end position="1420"/>
    </location>
</feature>
<dbReference type="InterPro" id="IPR007603">
    <property type="entry name" value="Choline_transptr-like"/>
</dbReference>
<dbReference type="GO" id="GO:0000127">
    <property type="term" value="C:transcription factor TFIIIC complex"/>
    <property type="evidence" value="ECO:0007669"/>
    <property type="project" value="TreeGrafter"/>
</dbReference>
<dbReference type="PROSITE" id="PS50005">
    <property type="entry name" value="TPR"/>
    <property type="match status" value="2"/>
</dbReference>
<dbReference type="Pfam" id="PF04515">
    <property type="entry name" value="Choline_transpo"/>
    <property type="match status" value="1"/>
</dbReference>
<gene>
    <name evidence="9" type="ORF">Pmani_008597</name>
</gene>
<evidence type="ECO:0000256" key="6">
    <source>
        <dbReference type="PROSITE-ProRule" id="PRU00339"/>
    </source>
</evidence>
<dbReference type="GO" id="GO:0016020">
    <property type="term" value="C:membrane"/>
    <property type="evidence" value="ECO:0007669"/>
    <property type="project" value="UniProtKB-SubCell"/>
</dbReference>
<feature type="transmembrane region" description="Helical" evidence="8">
    <location>
        <begin position="1543"/>
        <end position="1564"/>
    </location>
</feature>
<dbReference type="GO" id="GO:0022857">
    <property type="term" value="F:transmembrane transporter activity"/>
    <property type="evidence" value="ECO:0007669"/>
    <property type="project" value="InterPro"/>
</dbReference>
<evidence type="ECO:0000256" key="3">
    <source>
        <dbReference type="ARBA" id="ARBA00022692"/>
    </source>
</evidence>
<feature type="transmembrane region" description="Helical" evidence="8">
    <location>
        <begin position="1440"/>
        <end position="1460"/>
    </location>
</feature>
<dbReference type="SMART" id="SM00028">
    <property type="entry name" value="TPR"/>
    <property type="match status" value="5"/>
</dbReference>
<dbReference type="PANTHER" id="PTHR23082">
    <property type="entry name" value="TRANSCRIPTION INITIATION FACTOR IIIC TFIIIC , POLYPEPTIDE 3-RELATED"/>
    <property type="match status" value="1"/>
</dbReference>
<dbReference type="Proteomes" id="UP001292094">
    <property type="component" value="Unassembled WGS sequence"/>
</dbReference>
<feature type="transmembrane region" description="Helical" evidence="8">
    <location>
        <begin position="1189"/>
        <end position="1211"/>
    </location>
</feature>
<comment type="similarity">
    <text evidence="2">Belongs to the CTL (choline transporter-like) family.</text>
</comment>
<keyword evidence="3 8" id="KW-0812">Transmembrane</keyword>
<keyword evidence="4 8" id="KW-1133">Transmembrane helix</keyword>
<feature type="repeat" description="TPR" evidence="6">
    <location>
        <begin position="322"/>
        <end position="355"/>
    </location>
</feature>
<evidence type="ECO:0000256" key="7">
    <source>
        <dbReference type="SAM" id="MobiDB-lite"/>
    </source>
</evidence>
<dbReference type="InterPro" id="IPR039340">
    <property type="entry name" value="Tfc4/TFIIIC-102/Sfc4"/>
</dbReference>
<dbReference type="GO" id="GO:0006383">
    <property type="term" value="P:transcription by RNA polymerase III"/>
    <property type="evidence" value="ECO:0007669"/>
    <property type="project" value="InterPro"/>
</dbReference>
<accession>A0AAE1Q6F9</accession>
<evidence type="ECO:0000256" key="2">
    <source>
        <dbReference type="ARBA" id="ARBA00007168"/>
    </source>
</evidence>
<evidence type="ECO:0000256" key="8">
    <source>
        <dbReference type="SAM" id="Phobius"/>
    </source>
</evidence>
<evidence type="ECO:0000256" key="5">
    <source>
        <dbReference type="ARBA" id="ARBA00023136"/>
    </source>
</evidence>
<dbReference type="SUPFAM" id="SSF48452">
    <property type="entry name" value="TPR-like"/>
    <property type="match status" value="2"/>
</dbReference>
<evidence type="ECO:0000313" key="9">
    <source>
        <dbReference type="EMBL" id="KAK4320533.1"/>
    </source>
</evidence>
<sequence>MINKHGTDESRFIIYKMNSRVKISDEEGVNTTDMLGFLHETEEHESQNGHQFQNLLSGKMDHVEVEMTEAEPGEDDEDEDGQQNEYSELLSMEPLTAEMSHLVKGEKYERDTAEDYGAAFSEEEEVLGLPHTIATIEADEVGEENFLELSAEMADETEEEEDSLPEPVDRKNQEELINRLMTDGMSFSEVAALWGEGTDADSDVEDSPPVPSQTQEVKEDHAAEFEKELNEQQRYQLKRKGGKEKRRRRRLPAALQGLMGEANLRYAHREYDEAIKMCMEVIRQFSHAPEPYQTLGMIYEEKKMVNKSLQFLLIAAFLSPNAEEWEKLADLSCHQGDLQQAVFCWGRAIKANPQNLNYHWARCNLLEHLGEKLKALKGYTHMLKYLQTDQGKDGLKLAKEIAQIHYENKDVHLARNAMETAFKKYPSYVTAVDVNLILEVLMHQQEYQRCVEVLVLHSGVRLLHKDIPEEEFSKWNLENQLGAATECFVPLDLLIDLRTKLTIALIHIRAIELAAPLVDLLMNESEETFGDLYLDIAEAYMSAEFHEVALTLLRPLIKSERFSVAAVCWLKFGECLAAVDQMEEAAQAYSKVVQLAPQHAEARLTLSPILQSLGRLDEALLILNQEKDSEPLDSNLLYQRCKILLEQDHILDFINAAKLLFRRHFIHIRNKDEAEAMLNNKKLSNKYEAIRELRRSKSENLEDNGPAFTGPDVKLEDQWELFSTLCHILHEQKRFEELERMTFSALGSKEFMRDKERAREIEFMCLLACIYNDSSYFAYNIMRELVIKNPESNRCWNLLNLIISKADDFRHNRFLLRLTHKHPDLVALGLLNGHNCLVAGTYKYSLAEYTQAFKQDKSNPIIPLMLGLTFTHMACQKFSGKKHSLVVQALAFLNTYVEMRGECQESMYNLGRAHHQLNLLPQAIHYYKLGLECPPAEEPPEETPDGPRLDLSREIAFNLSLIYQNSGSPNVVYKMGCCGDSGGGPSKEEERKPTDVIWLIAFFLFLVLMIFIAAFALVFGNPLRVVNGYDSFGNVCGSDNADMKEHREGLMIFSGHDVSEYKYVLFFDVYDLSVSLKVCVQECPDRTLNTLQDIHDFYARTGSKLCRYDYDKYDEDVSWVDSDNPNINASLLLAKCPKLPIYQSNPVLNRCVPLKGEGPQGMLYNLYGYLNTMDILEQVLADLYASWHIILIFIFLTLGLSCAVMLCLHFMATIVSYAIMIAVFVASVAATILLWWSYGSIRYQLDHSPDEEILEENVRNERALLVYAIISTIIMVALIALVVYVRPHITMVAELFKHAGGCLARHPTLLLQPVITFFVLLAFFLLWVWVMVSLATAKHLGIASLQSEQEAFSNHTLNETDFNSTSSLPKSTPQQVLEYSEPTWVRSLWWVWVLGLVWVAEFILACQQMIIASAVSTWYFTRQETRGDRRHPVWWSWRTLLLYHLGTVAKGSLLITLCKLPRLIIQWVTKKCRDPEHSCARCGLRLCCCCLWCFEHFLKYMNHNAYTVTATRGTPFCTSAKIAWRVVLTNMLQVATVNSVGDLMLFLAKVAVTGTVCCIALPVLHADPTLHLYAVPLIVTAVFAFFITHCVFSVYEMAVDTLFLCFSDDYNTYDTTDGRDLVADKELYEFMVKHEDIDYKKNRSNKARNRRDPPETIRFKEGTV</sequence>
<keyword evidence="5 8" id="KW-0472">Membrane</keyword>
<keyword evidence="10" id="KW-1185">Reference proteome</keyword>
<organism evidence="9 10">
    <name type="scientific">Petrolisthes manimaculis</name>
    <dbReference type="NCBI Taxonomy" id="1843537"/>
    <lineage>
        <taxon>Eukaryota</taxon>
        <taxon>Metazoa</taxon>
        <taxon>Ecdysozoa</taxon>
        <taxon>Arthropoda</taxon>
        <taxon>Crustacea</taxon>
        <taxon>Multicrustacea</taxon>
        <taxon>Malacostraca</taxon>
        <taxon>Eumalacostraca</taxon>
        <taxon>Eucarida</taxon>
        <taxon>Decapoda</taxon>
        <taxon>Pleocyemata</taxon>
        <taxon>Anomura</taxon>
        <taxon>Galatheoidea</taxon>
        <taxon>Porcellanidae</taxon>
        <taxon>Petrolisthes</taxon>
    </lineage>
</organism>
<keyword evidence="6" id="KW-0802">TPR repeat</keyword>
<dbReference type="EMBL" id="JAWZYT010000658">
    <property type="protein sequence ID" value="KAK4320533.1"/>
    <property type="molecule type" value="Genomic_DNA"/>
</dbReference>
<dbReference type="InterPro" id="IPR019734">
    <property type="entry name" value="TPR_rpt"/>
</dbReference>